<accession>A0ABU0AM56</accession>
<feature type="chain" id="PRO_5045607867" evidence="1">
    <location>
        <begin position="23"/>
        <end position="162"/>
    </location>
</feature>
<organism evidence="2 3">
    <name type="scientific">Cytobacillus purgationiresistens</name>
    <dbReference type="NCBI Taxonomy" id="863449"/>
    <lineage>
        <taxon>Bacteria</taxon>
        <taxon>Bacillati</taxon>
        <taxon>Bacillota</taxon>
        <taxon>Bacilli</taxon>
        <taxon>Bacillales</taxon>
        <taxon>Bacillaceae</taxon>
        <taxon>Cytobacillus</taxon>
    </lineage>
</organism>
<protein>
    <submittedName>
        <fullName evidence="2">Uncharacterized protein</fullName>
    </submittedName>
</protein>
<name>A0ABU0AM56_9BACI</name>
<evidence type="ECO:0000313" key="3">
    <source>
        <dbReference type="Proteomes" id="UP001238088"/>
    </source>
</evidence>
<gene>
    <name evidence="2" type="ORF">J2S17_004228</name>
</gene>
<reference evidence="2 3" key="1">
    <citation type="submission" date="2023-07" db="EMBL/GenBank/DDBJ databases">
        <title>Genomic Encyclopedia of Type Strains, Phase IV (KMG-IV): sequencing the most valuable type-strain genomes for metagenomic binning, comparative biology and taxonomic classification.</title>
        <authorList>
            <person name="Goeker M."/>
        </authorList>
    </citation>
    <scope>NUCLEOTIDE SEQUENCE [LARGE SCALE GENOMIC DNA]</scope>
    <source>
        <strain evidence="2 3">DSM 23494</strain>
    </source>
</reference>
<feature type="signal peptide" evidence="1">
    <location>
        <begin position="1"/>
        <end position="22"/>
    </location>
</feature>
<dbReference type="Proteomes" id="UP001238088">
    <property type="component" value="Unassembled WGS sequence"/>
</dbReference>
<evidence type="ECO:0000313" key="2">
    <source>
        <dbReference type="EMBL" id="MDQ0272336.1"/>
    </source>
</evidence>
<proteinExistence type="predicted"/>
<keyword evidence="1" id="KW-0732">Signal</keyword>
<dbReference type="RefSeq" id="WP_307477631.1">
    <property type="nucleotide sequence ID" value="NZ_JAUSUB010000022.1"/>
</dbReference>
<sequence length="162" mass="18972">MFKLMLSLSIVGMSLFASPVQSFDAMEETSYIETTNESAEKETKNKTPDIKSLKETIHPDLSQDEIIERFGKPDEVLTDAMYDLPLWRYDFKLDKEYSNKLGYDSVDFDALKSNKLQYIVMVSFDQEEEKIRNVSIYYLDDKNQIHNYRQFADGYVKDTVIE</sequence>
<comment type="caution">
    <text evidence="2">The sequence shown here is derived from an EMBL/GenBank/DDBJ whole genome shotgun (WGS) entry which is preliminary data.</text>
</comment>
<dbReference type="EMBL" id="JAUSUB010000022">
    <property type="protein sequence ID" value="MDQ0272336.1"/>
    <property type="molecule type" value="Genomic_DNA"/>
</dbReference>
<evidence type="ECO:0000256" key="1">
    <source>
        <dbReference type="SAM" id="SignalP"/>
    </source>
</evidence>
<keyword evidence="3" id="KW-1185">Reference proteome</keyword>